<gene>
    <name evidence="1" type="ORF">Baya_4410</name>
</gene>
<protein>
    <submittedName>
        <fullName evidence="1">Uncharacterized protein</fullName>
    </submittedName>
</protein>
<reference evidence="1 2" key="1">
    <citation type="journal article" date="2019" name="Genome Biol. Evol.">
        <title>Whole-Genome Sequencing of the Giant Devil Catfish, Bagarius yarrelli.</title>
        <authorList>
            <person name="Jiang W."/>
            <person name="Lv Y."/>
            <person name="Cheng L."/>
            <person name="Yang K."/>
            <person name="Chao B."/>
            <person name="Wang X."/>
            <person name="Li Y."/>
            <person name="Pan X."/>
            <person name="You X."/>
            <person name="Zhang Y."/>
            <person name="Yang J."/>
            <person name="Li J."/>
            <person name="Zhang X."/>
            <person name="Liu S."/>
            <person name="Sun C."/>
            <person name="Yang J."/>
            <person name="Shi Q."/>
        </authorList>
    </citation>
    <scope>NUCLEOTIDE SEQUENCE [LARGE SCALE GENOMIC DNA]</scope>
    <source>
        <strain evidence="1">JWS20170419001</strain>
        <tissue evidence="1">Muscle</tissue>
    </source>
</reference>
<accession>A0A556TQ16</accession>
<evidence type="ECO:0000313" key="2">
    <source>
        <dbReference type="Proteomes" id="UP000319801"/>
    </source>
</evidence>
<keyword evidence="2" id="KW-1185">Reference proteome</keyword>
<name>A0A556TQ16_BAGYA</name>
<organism evidence="1 2">
    <name type="scientific">Bagarius yarrelli</name>
    <name type="common">Goonch</name>
    <name type="synonym">Bagrus yarrelli</name>
    <dbReference type="NCBI Taxonomy" id="175774"/>
    <lineage>
        <taxon>Eukaryota</taxon>
        <taxon>Metazoa</taxon>
        <taxon>Chordata</taxon>
        <taxon>Craniata</taxon>
        <taxon>Vertebrata</taxon>
        <taxon>Euteleostomi</taxon>
        <taxon>Actinopterygii</taxon>
        <taxon>Neopterygii</taxon>
        <taxon>Teleostei</taxon>
        <taxon>Ostariophysi</taxon>
        <taxon>Siluriformes</taxon>
        <taxon>Sisoridae</taxon>
        <taxon>Sisorinae</taxon>
        <taxon>Bagarius</taxon>
    </lineage>
</organism>
<dbReference type="AlphaFoldDB" id="A0A556TQ16"/>
<comment type="caution">
    <text evidence="1">The sequence shown here is derived from an EMBL/GenBank/DDBJ whole genome shotgun (WGS) entry which is preliminary data.</text>
</comment>
<dbReference type="Proteomes" id="UP000319801">
    <property type="component" value="Unassembled WGS sequence"/>
</dbReference>
<sequence length="93" mass="9863">MAGQHVPGGGHNSDPPAGHCGQGTAAVKLCSIEFCRCLCPVLSRKLCRYRKWHFACGGNGNSGALLNEAERSERPPEPVEIKTCPAGQKSAFL</sequence>
<proteinExistence type="predicted"/>
<evidence type="ECO:0000313" key="1">
    <source>
        <dbReference type="EMBL" id="TSK34802.1"/>
    </source>
</evidence>
<dbReference type="EMBL" id="VCAZ01000010">
    <property type="protein sequence ID" value="TSK34802.1"/>
    <property type="molecule type" value="Genomic_DNA"/>
</dbReference>